<evidence type="ECO:0000256" key="4">
    <source>
        <dbReference type="ARBA" id="ARBA00023136"/>
    </source>
</evidence>
<dbReference type="PANTHER" id="PTHR33514:SF13">
    <property type="entry name" value="PROTEIN ABCI12, CHLOROPLASTIC"/>
    <property type="match status" value="1"/>
</dbReference>
<keyword evidence="2 5" id="KW-0812">Transmembrane</keyword>
<evidence type="ECO:0000256" key="2">
    <source>
        <dbReference type="ARBA" id="ARBA00022692"/>
    </source>
</evidence>
<evidence type="ECO:0000256" key="3">
    <source>
        <dbReference type="ARBA" id="ARBA00022989"/>
    </source>
</evidence>
<proteinExistence type="predicted"/>
<dbReference type="CDD" id="cd16914">
    <property type="entry name" value="EcfT"/>
    <property type="match status" value="1"/>
</dbReference>
<comment type="subcellular location">
    <subcellularLocation>
        <location evidence="1">Membrane</location>
        <topology evidence="1">Multi-pass membrane protein</topology>
    </subcellularLocation>
</comment>
<organism evidence="6 7">
    <name type="scientific">Nocardioides dubius</name>
    <dbReference type="NCBI Taxonomy" id="317019"/>
    <lineage>
        <taxon>Bacteria</taxon>
        <taxon>Bacillati</taxon>
        <taxon>Actinomycetota</taxon>
        <taxon>Actinomycetes</taxon>
        <taxon>Propionibacteriales</taxon>
        <taxon>Nocardioidaceae</taxon>
        <taxon>Nocardioides</taxon>
    </lineage>
</organism>
<gene>
    <name evidence="6" type="ORF">GCM10009668_34300</name>
</gene>
<dbReference type="EMBL" id="BAAALG010000013">
    <property type="protein sequence ID" value="GAA1110687.1"/>
    <property type="molecule type" value="Genomic_DNA"/>
</dbReference>
<evidence type="ECO:0000313" key="7">
    <source>
        <dbReference type="Proteomes" id="UP001501581"/>
    </source>
</evidence>
<dbReference type="PANTHER" id="PTHR33514">
    <property type="entry name" value="PROTEIN ABCI12, CHLOROPLASTIC"/>
    <property type="match status" value="1"/>
</dbReference>
<evidence type="ECO:0000256" key="1">
    <source>
        <dbReference type="ARBA" id="ARBA00004141"/>
    </source>
</evidence>
<keyword evidence="4 5" id="KW-0472">Membrane</keyword>
<comment type="caution">
    <text evidence="6">The sequence shown here is derived from an EMBL/GenBank/DDBJ whole genome shotgun (WGS) entry which is preliminary data.</text>
</comment>
<reference evidence="7" key="1">
    <citation type="journal article" date="2019" name="Int. J. Syst. Evol. Microbiol.">
        <title>The Global Catalogue of Microorganisms (GCM) 10K type strain sequencing project: providing services to taxonomists for standard genome sequencing and annotation.</title>
        <authorList>
            <consortium name="The Broad Institute Genomics Platform"/>
            <consortium name="The Broad Institute Genome Sequencing Center for Infectious Disease"/>
            <person name="Wu L."/>
            <person name="Ma J."/>
        </authorList>
    </citation>
    <scope>NUCLEOTIDE SEQUENCE [LARGE SCALE GENOMIC DNA]</scope>
    <source>
        <strain evidence="7">JCM 13008</strain>
    </source>
</reference>
<keyword evidence="3 5" id="KW-1133">Transmembrane helix</keyword>
<accession>A0ABP4EIF8</accession>
<feature type="transmembrane region" description="Helical" evidence="5">
    <location>
        <begin position="43"/>
        <end position="64"/>
    </location>
</feature>
<keyword evidence="7" id="KW-1185">Reference proteome</keyword>
<dbReference type="InterPro" id="IPR003339">
    <property type="entry name" value="ABC/ECF_trnsptr_transmembrane"/>
</dbReference>
<sequence>MSTTIGLYRPGTSLLHRAPAGAKLLLLLVAGAGSVLLDTPLQTAVALVVVLLGYAVARIPVSVLLSSIRPLLWVLVPLGVFQTIVVGWERASVITGVILALVLVANLVTLTTMTTALIDVVVRVCGPLRRVGVDPERIGLLLNLAIRAVPLMAELAAQITEAQQARGQRVSVRAIAVPFVVGALRRADELGEALAARGFDD</sequence>
<dbReference type="Proteomes" id="UP001501581">
    <property type="component" value="Unassembled WGS sequence"/>
</dbReference>
<dbReference type="RefSeq" id="WP_343996078.1">
    <property type="nucleotide sequence ID" value="NZ_BAAALG010000013.1"/>
</dbReference>
<protein>
    <submittedName>
        <fullName evidence="6">Energy-coupling factor transporter transmembrane protein EcfT</fullName>
    </submittedName>
</protein>
<name>A0ABP4EIF8_9ACTN</name>
<evidence type="ECO:0000256" key="5">
    <source>
        <dbReference type="SAM" id="Phobius"/>
    </source>
</evidence>
<dbReference type="Pfam" id="PF02361">
    <property type="entry name" value="CbiQ"/>
    <property type="match status" value="1"/>
</dbReference>
<evidence type="ECO:0000313" key="6">
    <source>
        <dbReference type="EMBL" id="GAA1110687.1"/>
    </source>
</evidence>
<feature type="transmembrane region" description="Helical" evidence="5">
    <location>
        <begin position="94"/>
        <end position="122"/>
    </location>
</feature>
<feature type="transmembrane region" description="Helical" evidence="5">
    <location>
        <begin position="20"/>
        <end position="37"/>
    </location>
</feature>